<keyword evidence="1" id="KW-0812">Transmembrane</keyword>
<dbReference type="Gramene" id="PRQ22079">
    <property type="protein sequence ID" value="PRQ22079"/>
    <property type="gene ID" value="RchiOBHm_Chr6g0246331"/>
</dbReference>
<sequence>MRGRIGFLLAIVVYTGLSPATFFTLLALNFAAYHVFSGIFGPFETHHRPKNLEEMQPLLPLDQLGKITAEDLKQYDNSDPNKPLLMAIKSRIYCEFTIFDLG</sequence>
<organism evidence="2 3">
    <name type="scientific">Rosa chinensis</name>
    <name type="common">China rose</name>
    <dbReference type="NCBI Taxonomy" id="74649"/>
    <lineage>
        <taxon>Eukaryota</taxon>
        <taxon>Viridiplantae</taxon>
        <taxon>Streptophyta</taxon>
        <taxon>Embryophyta</taxon>
        <taxon>Tracheophyta</taxon>
        <taxon>Spermatophyta</taxon>
        <taxon>Magnoliopsida</taxon>
        <taxon>eudicotyledons</taxon>
        <taxon>Gunneridae</taxon>
        <taxon>Pentapetalae</taxon>
        <taxon>rosids</taxon>
        <taxon>fabids</taxon>
        <taxon>Rosales</taxon>
        <taxon>Rosaceae</taxon>
        <taxon>Rosoideae</taxon>
        <taxon>Rosoideae incertae sedis</taxon>
        <taxon>Rosa</taxon>
    </lineage>
</organism>
<evidence type="ECO:0000256" key="1">
    <source>
        <dbReference type="SAM" id="Phobius"/>
    </source>
</evidence>
<evidence type="ECO:0000313" key="3">
    <source>
        <dbReference type="Proteomes" id="UP000238479"/>
    </source>
</evidence>
<reference evidence="2 3" key="1">
    <citation type="journal article" date="2018" name="Nat. Genet.">
        <title>The Rosa genome provides new insights in the design of modern roses.</title>
        <authorList>
            <person name="Bendahmane M."/>
        </authorList>
    </citation>
    <scope>NUCLEOTIDE SEQUENCE [LARGE SCALE GENOMIC DNA]</scope>
    <source>
        <strain evidence="3">cv. Old Blush</strain>
    </source>
</reference>
<protein>
    <submittedName>
        <fullName evidence="2">Putative cytochrome b5-like heme/steroid binding domain-containing protein</fullName>
    </submittedName>
</protein>
<name>A0A2P6PJI3_ROSCH</name>
<comment type="caution">
    <text evidence="2">The sequence shown here is derived from an EMBL/GenBank/DDBJ whole genome shotgun (WGS) entry which is preliminary data.</text>
</comment>
<keyword evidence="1" id="KW-0472">Membrane</keyword>
<dbReference type="STRING" id="74649.A0A2P6PJI3"/>
<gene>
    <name evidence="2" type="ORF">RchiOBHm_Chr6g0246331</name>
</gene>
<dbReference type="Proteomes" id="UP000238479">
    <property type="component" value="Chromosome 6"/>
</dbReference>
<feature type="transmembrane region" description="Helical" evidence="1">
    <location>
        <begin position="7"/>
        <end position="36"/>
    </location>
</feature>
<accession>A0A2P6PJI3</accession>
<evidence type="ECO:0000313" key="2">
    <source>
        <dbReference type="EMBL" id="PRQ22079.1"/>
    </source>
</evidence>
<dbReference type="EMBL" id="PDCK01000044">
    <property type="protein sequence ID" value="PRQ22079.1"/>
    <property type="molecule type" value="Genomic_DNA"/>
</dbReference>
<proteinExistence type="predicted"/>
<keyword evidence="3" id="KW-1185">Reference proteome</keyword>
<dbReference type="AlphaFoldDB" id="A0A2P6PJI3"/>
<keyword evidence="1" id="KW-1133">Transmembrane helix</keyword>
<dbReference type="OMA" id="RIYCEFT"/>